<gene>
    <name evidence="1" type="ORF">Rsub_00847</name>
</gene>
<keyword evidence="2" id="KW-1185">Reference proteome</keyword>
<evidence type="ECO:0008006" key="3">
    <source>
        <dbReference type="Google" id="ProtNLM"/>
    </source>
</evidence>
<protein>
    <recommendedName>
        <fullName evidence="3">RING-CH-type domain-containing protein</fullName>
    </recommendedName>
</protein>
<dbReference type="Proteomes" id="UP000247498">
    <property type="component" value="Unassembled WGS sequence"/>
</dbReference>
<accession>A0A2V0NTH7</accession>
<organism evidence="1 2">
    <name type="scientific">Raphidocelis subcapitata</name>
    <dbReference type="NCBI Taxonomy" id="307507"/>
    <lineage>
        <taxon>Eukaryota</taxon>
        <taxon>Viridiplantae</taxon>
        <taxon>Chlorophyta</taxon>
        <taxon>core chlorophytes</taxon>
        <taxon>Chlorophyceae</taxon>
        <taxon>CS clade</taxon>
        <taxon>Sphaeropleales</taxon>
        <taxon>Selenastraceae</taxon>
        <taxon>Raphidocelis</taxon>
    </lineage>
</organism>
<dbReference type="EMBL" id="BDRX01000003">
    <property type="protein sequence ID" value="GBF88135.1"/>
    <property type="molecule type" value="Genomic_DNA"/>
</dbReference>
<proteinExistence type="predicted"/>
<reference evidence="1 2" key="1">
    <citation type="journal article" date="2018" name="Sci. Rep.">
        <title>Raphidocelis subcapitata (=Pseudokirchneriella subcapitata) provides an insight into genome evolution and environmental adaptations in the Sphaeropleales.</title>
        <authorList>
            <person name="Suzuki S."/>
            <person name="Yamaguchi H."/>
            <person name="Nakajima N."/>
            <person name="Kawachi M."/>
        </authorList>
    </citation>
    <scope>NUCLEOTIDE SEQUENCE [LARGE SCALE GENOMIC DNA]</scope>
    <source>
        <strain evidence="1 2">NIES-35</strain>
    </source>
</reference>
<comment type="caution">
    <text evidence="1">The sequence shown here is derived from an EMBL/GenBank/DDBJ whole genome shotgun (WGS) entry which is preliminary data.</text>
</comment>
<evidence type="ECO:0000313" key="2">
    <source>
        <dbReference type="Proteomes" id="UP000247498"/>
    </source>
</evidence>
<dbReference type="InterPro" id="IPR013083">
    <property type="entry name" value="Znf_RING/FYVE/PHD"/>
</dbReference>
<dbReference type="Gene3D" id="3.30.40.10">
    <property type="entry name" value="Zinc/RING finger domain, C3HC4 (zinc finger)"/>
    <property type="match status" value="1"/>
</dbReference>
<evidence type="ECO:0000313" key="1">
    <source>
        <dbReference type="EMBL" id="GBF88135.1"/>
    </source>
</evidence>
<sequence>MMAAQPSAEAEAFCWICLGGNEPENAAHCGGAQRASARGGAGAGGPAPAGPLEALCPCPGRLVHRRCLARWQLQCAGTLEEHACRFCSCALPGWRESLAASVNVPLAPPPPPRAGAGAGAPAPAPAPVGGAPPVIAVHLNGATVNIEVPPGCGLERFKAVVRRRLGLSPMQTFD</sequence>
<dbReference type="AlphaFoldDB" id="A0A2V0NTH7"/>
<dbReference type="OrthoDB" id="542746at2759"/>
<dbReference type="InParanoid" id="A0A2V0NTH7"/>
<name>A0A2V0NTH7_9CHLO</name>